<evidence type="ECO:0000256" key="3">
    <source>
        <dbReference type="ARBA" id="ARBA00006276"/>
    </source>
</evidence>
<evidence type="ECO:0000256" key="18">
    <source>
        <dbReference type="SAM" id="MobiDB-lite"/>
    </source>
</evidence>
<comment type="catalytic activity">
    <reaction evidence="17">
        <text>N(6)-carboxybiotinyl-L-lysyl-[protein] + acetyl-CoA = N(6)-biotinyl-L-lysyl-[protein] + malonyl-CoA</text>
        <dbReference type="Rhea" id="RHEA:54728"/>
        <dbReference type="Rhea" id="RHEA-COMP:10505"/>
        <dbReference type="Rhea" id="RHEA-COMP:10506"/>
        <dbReference type="ChEBI" id="CHEBI:57288"/>
        <dbReference type="ChEBI" id="CHEBI:57384"/>
        <dbReference type="ChEBI" id="CHEBI:83144"/>
        <dbReference type="ChEBI" id="CHEBI:83145"/>
        <dbReference type="EC" id="2.1.3.15"/>
    </reaction>
</comment>
<keyword evidence="8" id="KW-0444">Lipid biosynthesis</keyword>
<dbReference type="GO" id="GO:0016743">
    <property type="term" value="F:carboxyl- or carbamoyltransferase activity"/>
    <property type="evidence" value="ECO:0007669"/>
    <property type="project" value="InterPro"/>
</dbReference>
<dbReference type="InterPro" id="IPR000438">
    <property type="entry name" value="Acetyl_CoA_COase_Trfase_b_su"/>
</dbReference>
<sequence>MSAAQDRPARNLDAEEDYLTGDGGVTPDLLDRRPVKERTVATLYEGRPGLNPTQAIRAFLDAVKLQERHGHMRVVDDLIGLQRRVGDTIEHYKDKLLNAEARSGATESAKFGIGSFNGQRAVVYVVDWAFFAGSLGEVAGEKFVQAAELAEKEKLPLVSMGASSGVRQHENVLGLVQMQRMAAAANKFQHTTNRPYVSVLAGQVWGGMSASAVPAADLVVALEGTDYGFAGRRVIETFEGKQVPQGMQSAEANYLDRNVDVLVKDVDELIEFLTRIFAAGRSTTKIRPGRAARVSRPADVAAEGRAMTAGAEGFSPALWDRQVPELTVQLPRDRRDRPGMGLREALMARYNEIAAGAGRVDTEFLLRTVFDAAVPFYNHVQFQEQKTYPNIIAGLGVLGEQTFMVIGDQPSYTVTSGYVGKRPANPGPEDFEYGVRMMQAAARWGLPIVFFTDTLGALPTMAAERRGQSRAIAQSIKTSASHPYPTVSVIAGAMGSGGGLATTPFGRHTVMLDSALGFVSEPRSTATILYNEANPSVDQVGMTLETMRASAEDLRSQGLVDTIVRDHPDPYETAQELREAIIDGYNRQYGLTPRRLRQKSDERLRPRTLGKLADQD</sequence>
<evidence type="ECO:0000256" key="2">
    <source>
        <dbReference type="ARBA" id="ARBA00004496"/>
    </source>
</evidence>
<dbReference type="OrthoDB" id="9772975at2"/>
<comment type="subcellular location">
    <subcellularLocation>
        <location evidence="2">Cytoplasm</location>
    </subcellularLocation>
</comment>
<protein>
    <recommendedName>
        <fullName evidence="7">Acetyl-coenzyme A carboxylase carboxyl transferase subunits beta/alpha</fullName>
        <ecNumber evidence="6">2.1.3.15</ecNumber>
    </recommendedName>
</protein>
<keyword evidence="11" id="KW-0862">Zinc</keyword>
<reference evidence="21 22" key="1">
    <citation type="submission" date="2019-06" db="EMBL/GenBank/DDBJ databases">
        <title>Sequencing the genomes of 1000 actinobacteria strains.</title>
        <authorList>
            <person name="Klenk H.-P."/>
        </authorList>
    </citation>
    <scope>NUCLEOTIDE SEQUENCE [LARGE SCALE GENOMIC DNA]</scope>
    <source>
        <strain evidence="21 22">DSM 12362</strain>
    </source>
</reference>
<evidence type="ECO:0000256" key="15">
    <source>
        <dbReference type="ARBA" id="ARBA00023160"/>
    </source>
</evidence>
<dbReference type="GO" id="GO:2001295">
    <property type="term" value="P:malonyl-CoA biosynthetic process"/>
    <property type="evidence" value="ECO:0007669"/>
    <property type="project" value="UniProtKB-UniPathway"/>
</dbReference>
<evidence type="ECO:0000313" key="21">
    <source>
        <dbReference type="EMBL" id="TQM97380.1"/>
    </source>
</evidence>
<dbReference type="AlphaFoldDB" id="A0A543KQM1"/>
<evidence type="ECO:0000256" key="1">
    <source>
        <dbReference type="ARBA" id="ARBA00001947"/>
    </source>
</evidence>
<evidence type="ECO:0000256" key="11">
    <source>
        <dbReference type="ARBA" id="ARBA00022771"/>
    </source>
</evidence>
<evidence type="ECO:0000256" key="6">
    <source>
        <dbReference type="ARBA" id="ARBA00011883"/>
    </source>
</evidence>
<evidence type="ECO:0000256" key="10">
    <source>
        <dbReference type="ARBA" id="ARBA00022741"/>
    </source>
</evidence>
<gene>
    <name evidence="21" type="ORF">FB476_2290</name>
</gene>
<keyword evidence="15" id="KW-0275">Fatty acid biosynthesis</keyword>
<feature type="region of interest" description="Disordered" evidence="18">
    <location>
        <begin position="1"/>
        <end position="31"/>
    </location>
</feature>
<dbReference type="InterPro" id="IPR029045">
    <property type="entry name" value="ClpP/crotonase-like_dom_sf"/>
</dbReference>
<comment type="subunit">
    <text evidence="5">Acetyl-CoA carboxylase is a heterotetramer composed of biotin carboxyl carrier protein (AccB), biotin carboxylase (AccC) and two subunits of ACCase subunit beta/alpha.</text>
</comment>
<keyword evidence="12" id="KW-0276">Fatty acid metabolism</keyword>
<dbReference type="PANTHER" id="PTHR42995">
    <property type="entry name" value="ACETYL-COENZYME A CARBOXYLASE CARBOXYL TRANSFERASE SUBUNIT BETA, CHLOROPLASTIC"/>
    <property type="match status" value="1"/>
</dbReference>
<evidence type="ECO:0000256" key="17">
    <source>
        <dbReference type="ARBA" id="ARBA00049152"/>
    </source>
</evidence>
<organism evidence="21 22">
    <name type="scientific">Ornithinimicrobium humiphilum</name>
    <dbReference type="NCBI Taxonomy" id="125288"/>
    <lineage>
        <taxon>Bacteria</taxon>
        <taxon>Bacillati</taxon>
        <taxon>Actinomycetota</taxon>
        <taxon>Actinomycetes</taxon>
        <taxon>Micrococcales</taxon>
        <taxon>Ornithinimicrobiaceae</taxon>
        <taxon>Ornithinimicrobium</taxon>
    </lineage>
</organism>
<comment type="similarity">
    <text evidence="4">In the N-terminal section; belongs to the AccD/PCCB family.</text>
</comment>
<keyword evidence="22" id="KW-1185">Reference proteome</keyword>
<evidence type="ECO:0000256" key="5">
    <source>
        <dbReference type="ARBA" id="ARBA00011664"/>
    </source>
</evidence>
<evidence type="ECO:0000259" key="20">
    <source>
        <dbReference type="PROSITE" id="PS50989"/>
    </source>
</evidence>
<evidence type="ECO:0000256" key="16">
    <source>
        <dbReference type="ARBA" id="ARBA00025280"/>
    </source>
</evidence>
<keyword evidence="13" id="KW-0067">ATP-binding</keyword>
<keyword evidence="10" id="KW-0547">Nucleotide-binding</keyword>
<name>A0A543KQM1_9MICO</name>
<comment type="function">
    <text evidence="16">Component of the acetyl coenzyme A carboxylase (ACC) complex. Biotin carboxylase (BC) catalyzes the carboxylation of biotin on its carrier protein (BCCP) and then the CO(2) group is transferred by the transcarboxylase to acetyl-CoA to form malonyl-CoA.</text>
</comment>
<accession>A0A543KQM1</accession>
<dbReference type="PRINTS" id="PR01070">
    <property type="entry name" value="ACCCTRFRASEB"/>
</dbReference>
<evidence type="ECO:0000313" key="22">
    <source>
        <dbReference type="Proteomes" id="UP000315133"/>
    </source>
</evidence>
<proteinExistence type="inferred from homology"/>
<dbReference type="InterPro" id="IPR034733">
    <property type="entry name" value="AcCoA_carboxyl_beta"/>
</dbReference>
<evidence type="ECO:0000256" key="7">
    <source>
        <dbReference type="ARBA" id="ARBA00018312"/>
    </source>
</evidence>
<evidence type="ECO:0000256" key="13">
    <source>
        <dbReference type="ARBA" id="ARBA00022840"/>
    </source>
</evidence>
<dbReference type="PROSITE" id="PS50989">
    <property type="entry name" value="COA_CT_CTER"/>
    <property type="match status" value="1"/>
</dbReference>
<dbReference type="GO" id="GO:0008270">
    <property type="term" value="F:zinc ion binding"/>
    <property type="evidence" value="ECO:0007669"/>
    <property type="project" value="UniProtKB-KW"/>
</dbReference>
<keyword evidence="9 21" id="KW-0808">Transferase</keyword>
<dbReference type="GO" id="GO:0009317">
    <property type="term" value="C:acetyl-CoA carboxylase complex"/>
    <property type="evidence" value="ECO:0007669"/>
    <property type="project" value="InterPro"/>
</dbReference>
<evidence type="ECO:0000256" key="8">
    <source>
        <dbReference type="ARBA" id="ARBA00022516"/>
    </source>
</evidence>
<dbReference type="Pfam" id="PF01039">
    <property type="entry name" value="Carboxyl_trans"/>
    <property type="match status" value="1"/>
</dbReference>
<keyword evidence="14" id="KW-0443">Lipid metabolism</keyword>
<dbReference type="InterPro" id="IPR011762">
    <property type="entry name" value="COA_CT_N"/>
</dbReference>
<keyword evidence="11" id="KW-0863">Zinc-finger</keyword>
<keyword evidence="11" id="KW-0479">Metal-binding</keyword>
<feature type="domain" description="CoA carboxyltransferase N-terminal" evidence="19">
    <location>
        <begin position="32"/>
        <end position="294"/>
    </location>
</feature>
<dbReference type="InterPro" id="IPR011763">
    <property type="entry name" value="COA_CT_C"/>
</dbReference>
<dbReference type="Pfam" id="PF03255">
    <property type="entry name" value="ACCA"/>
    <property type="match status" value="1"/>
</dbReference>
<comment type="cofactor">
    <cofactor evidence="1">
        <name>Zn(2+)</name>
        <dbReference type="ChEBI" id="CHEBI:29105"/>
    </cofactor>
</comment>
<dbReference type="Proteomes" id="UP000315133">
    <property type="component" value="Unassembled WGS sequence"/>
</dbReference>
<feature type="region of interest" description="Disordered" evidence="18">
    <location>
        <begin position="593"/>
        <end position="616"/>
    </location>
</feature>
<dbReference type="GO" id="GO:0005524">
    <property type="term" value="F:ATP binding"/>
    <property type="evidence" value="ECO:0007669"/>
    <property type="project" value="UniProtKB-KW"/>
</dbReference>
<dbReference type="InterPro" id="IPR001095">
    <property type="entry name" value="Acetyl_CoA_COase_a_su"/>
</dbReference>
<dbReference type="SUPFAM" id="SSF52096">
    <property type="entry name" value="ClpP/crotonase"/>
    <property type="match status" value="2"/>
</dbReference>
<evidence type="ECO:0000256" key="4">
    <source>
        <dbReference type="ARBA" id="ARBA00010284"/>
    </source>
</evidence>
<dbReference type="RefSeq" id="WP_141818873.1">
    <property type="nucleotide sequence ID" value="NZ_BAAAIL010000002.1"/>
</dbReference>
<dbReference type="PROSITE" id="PS50980">
    <property type="entry name" value="COA_CT_NTER"/>
    <property type="match status" value="1"/>
</dbReference>
<dbReference type="PANTHER" id="PTHR42995:SF1">
    <property type="entry name" value="MALONATE DECARBOXYLASE BETA SUBUNIT"/>
    <property type="match status" value="1"/>
</dbReference>
<comment type="caution">
    <text evidence="21">The sequence shown here is derived from an EMBL/GenBank/DDBJ whole genome shotgun (WGS) entry which is preliminary data.</text>
</comment>
<dbReference type="UniPathway" id="UPA00655">
    <property type="reaction ID" value="UER00711"/>
</dbReference>
<dbReference type="GO" id="GO:0006633">
    <property type="term" value="P:fatty acid biosynthetic process"/>
    <property type="evidence" value="ECO:0007669"/>
    <property type="project" value="UniProtKB-KW"/>
</dbReference>
<feature type="domain" description="CoA carboxyltransferase C-terminal" evidence="20">
    <location>
        <begin position="334"/>
        <end position="587"/>
    </location>
</feature>
<evidence type="ECO:0000259" key="19">
    <source>
        <dbReference type="PROSITE" id="PS50980"/>
    </source>
</evidence>
<dbReference type="GO" id="GO:0003989">
    <property type="term" value="F:acetyl-CoA carboxylase activity"/>
    <property type="evidence" value="ECO:0007669"/>
    <property type="project" value="InterPro"/>
</dbReference>
<dbReference type="EMBL" id="VFPU01000001">
    <property type="protein sequence ID" value="TQM97380.1"/>
    <property type="molecule type" value="Genomic_DNA"/>
</dbReference>
<dbReference type="EC" id="2.1.3.15" evidence="6"/>
<evidence type="ECO:0000256" key="9">
    <source>
        <dbReference type="ARBA" id="ARBA00022679"/>
    </source>
</evidence>
<dbReference type="Gene3D" id="3.90.226.10">
    <property type="entry name" value="2-enoyl-CoA Hydratase, Chain A, domain 1"/>
    <property type="match status" value="2"/>
</dbReference>
<comment type="similarity">
    <text evidence="3">In the C-terminal section; belongs to the AccA family.</text>
</comment>
<evidence type="ECO:0000256" key="12">
    <source>
        <dbReference type="ARBA" id="ARBA00022832"/>
    </source>
</evidence>
<evidence type="ECO:0000256" key="14">
    <source>
        <dbReference type="ARBA" id="ARBA00023098"/>
    </source>
</evidence>